<name>A0A2R6P4K5_ACTCC</name>
<keyword evidence="3" id="KW-0805">Transcription regulation</keyword>
<dbReference type="Gene3D" id="1.10.1780.10">
    <property type="entry name" value="Clp, N-terminal domain"/>
    <property type="match status" value="1"/>
</dbReference>
<dbReference type="SUPFAM" id="SSF81923">
    <property type="entry name" value="Double Clp-N motif"/>
    <property type="match status" value="1"/>
</dbReference>
<dbReference type="Gramene" id="PSR85212">
    <property type="protein sequence ID" value="PSR85212"/>
    <property type="gene ID" value="CEY00_Acc33196"/>
</dbReference>
<dbReference type="PANTHER" id="PTHR43572:SF3">
    <property type="entry name" value="PROTEIN SMAX1-LIKE 5"/>
    <property type="match status" value="1"/>
</dbReference>
<dbReference type="InterPro" id="IPR027417">
    <property type="entry name" value="P-loop_NTPase"/>
</dbReference>
<comment type="caution">
    <text evidence="8">The sequence shown here is derived from an EMBL/GenBank/DDBJ whole genome shotgun (WGS) entry which is preliminary data.</text>
</comment>
<reference evidence="9" key="2">
    <citation type="journal article" date="2018" name="BMC Genomics">
        <title>A manually annotated Actinidia chinensis var. chinensis (kiwifruit) genome highlights the challenges associated with draft genomes and gene prediction in plants.</title>
        <authorList>
            <person name="Pilkington S.M."/>
            <person name="Crowhurst R."/>
            <person name="Hilario E."/>
            <person name="Nardozza S."/>
            <person name="Fraser L."/>
            <person name="Peng Y."/>
            <person name="Gunaseelan K."/>
            <person name="Simpson R."/>
            <person name="Tahir J."/>
            <person name="Deroles S.C."/>
            <person name="Templeton K."/>
            <person name="Luo Z."/>
            <person name="Davy M."/>
            <person name="Cheng C."/>
            <person name="McNeilage M."/>
            <person name="Scaglione D."/>
            <person name="Liu Y."/>
            <person name="Zhang Q."/>
            <person name="Datson P."/>
            <person name="De Silva N."/>
            <person name="Gardiner S.E."/>
            <person name="Bassett H."/>
            <person name="Chagne D."/>
            <person name="McCallum J."/>
            <person name="Dzierzon H."/>
            <person name="Deng C."/>
            <person name="Wang Y.Y."/>
            <person name="Barron L."/>
            <person name="Manako K."/>
            <person name="Bowen J."/>
            <person name="Foster T.M."/>
            <person name="Erridge Z.A."/>
            <person name="Tiffin H."/>
            <person name="Waite C.N."/>
            <person name="Davies K.M."/>
            <person name="Grierson E.P."/>
            <person name="Laing W.A."/>
            <person name="Kirk R."/>
            <person name="Chen X."/>
            <person name="Wood M."/>
            <person name="Montefiori M."/>
            <person name="Brummell D.A."/>
            <person name="Schwinn K.E."/>
            <person name="Catanach A."/>
            <person name="Fullerton C."/>
            <person name="Li D."/>
            <person name="Meiyalaghan S."/>
            <person name="Nieuwenhuizen N."/>
            <person name="Read N."/>
            <person name="Prakash R."/>
            <person name="Hunter D."/>
            <person name="Zhang H."/>
            <person name="McKenzie M."/>
            <person name="Knabel M."/>
            <person name="Harris A."/>
            <person name="Allan A.C."/>
            <person name="Gleave A."/>
            <person name="Chen A."/>
            <person name="Janssen B.J."/>
            <person name="Plunkett B."/>
            <person name="Ampomah-Dwamena C."/>
            <person name="Voogd C."/>
            <person name="Leif D."/>
            <person name="Lafferty D."/>
            <person name="Souleyre E.J.F."/>
            <person name="Varkonyi-Gasic E."/>
            <person name="Gambi F."/>
            <person name="Hanley J."/>
            <person name="Yao J.L."/>
            <person name="Cheung J."/>
            <person name="David K.M."/>
            <person name="Warren B."/>
            <person name="Marsh K."/>
            <person name="Snowden K.C."/>
            <person name="Lin-Wang K."/>
            <person name="Brian L."/>
            <person name="Martinez-Sanchez M."/>
            <person name="Wang M."/>
            <person name="Ileperuma N."/>
            <person name="Macnee N."/>
            <person name="Campin R."/>
            <person name="McAtee P."/>
            <person name="Drummond R.S.M."/>
            <person name="Espley R.V."/>
            <person name="Ireland H.S."/>
            <person name="Wu R."/>
            <person name="Atkinson R.G."/>
            <person name="Karunairetnam S."/>
            <person name="Bulley S."/>
            <person name="Chunkath S."/>
            <person name="Hanley Z."/>
            <person name="Storey R."/>
            <person name="Thrimawithana A.H."/>
            <person name="Thomson S."/>
            <person name="David C."/>
            <person name="Testolin R."/>
            <person name="Huang H."/>
            <person name="Hellens R.P."/>
            <person name="Schaffer R.J."/>
        </authorList>
    </citation>
    <scope>NUCLEOTIDE SEQUENCE [LARGE SCALE GENOMIC DNA]</scope>
    <source>
        <strain evidence="9">cv. Red5</strain>
    </source>
</reference>
<dbReference type="InterPro" id="IPR058680">
    <property type="entry name" value="NBD_SMAX1-like"/>
</dbReference>
<dbReference type="InterPro" id="IPR004176">
    <property type="entry name" value="Clp_R_N"/>
</dbReference>
<dbReference type="AlphaFoldDB" id="A0A2R6P4K5"/>
<feature type="domain" description="Clp R" evidence="7">
    <location>
        <begin position="9"/>
        <end position="180"/>
    </location>
</feature>
<evidence type="ECO:0000256" key="6">
    <source>
        <dbReference type="SAM" id="MobiDB-lite"/>
    </source>
</evidence>
<keyword evidence="9" id="KW-1185">Reference proteome</keyword>
<dbReference type="InterPro" id="IPR036628">
    <property type="entry name" value="Clp_N_dom_sf"/>
</dbReference>
<comment type="similarity">
    <text evidence="1">Belongs to the ClpA/ClpB family.</text>
</comment>
<evidence type="ECO:0000256" key="3">
    <source>
        <dbReference type="ARBA" id="ARBA00023015"/>
    </source>
</evidence>
<dbReference type="Gene3D" id="3.40.50.300">
    <property type="entry name" value="P-loop containing nucleotide triphosphate hydrolases"/>
    <property type="match status" value="2"/>
</dbReference>
<evidence type="ECO:0000313" key="9">
    <source>
        <dbReference type="Proteomes" id="UP000241394"/>
    </source>
</evidence>
<reference evidence="8 9" key="1">
    <citation type="submission" date="2017-07" db="EMBL/GenBank/DDBJ databases">
        <title>An improved, manually edited Actinidia chinensis var. chinensis (kiwifruit) genome highlights the challenges associated with draft genomes and gene prediction in plants.</title>
        <authorList>
            <person name="Pilkington S."/>
            <person name="Crowhurst R."/>
            <person name="Hilario E."/>
            <person name="Nardozza S."/>
            <person name="Fraser L."/>
            <person name="Peng Y."/>
            <person name="Gunaseelan K."/>
            <person name="Simpson R."/>
            <person name="Tahir J."/>
            <person name="Deroles S."/>
            <person name="Templeton K."/>
            <person name="Luo Z."/>
            <person name="Davy M."/>
            <person name="Cheng C."/>
            <person name="Mcneilage M."/>
            <person name="Scaglione D."/>
            <person name="Liu Y."/>
            <person name="Zhang Q."/>
            <person name="Datson P."/>
            <person name="De Silva N."/>
            <person name="Gardiner S."/>
            <person name="Bassett H."/>
            <person name="Chagne D."/>
            <person name="Mccallum J."/>
            <person name="Dzierzon H."/>
            <person name="Deng C."/>
            <person name="Wang Y.-Y."/>
            <person name="Barron N."/>
            <person name="Manako K."/>
            <person name="Bowen J."/>
            <person name="Foster T."/>
            <person name="Erridge Z."/>
            <person name="Tiffin H."/>
            <person name="Waite C."/>
            <person name="Davies K."/>
            <person name="Grierson E."/>
            <person name="Laing W."/>
            <person name="Kirk R."/>
            <person name="Chen X."/>
            <person name="Wood M."/>
            <person name="Montefiori M."/>
            <person name="Brummell D."/>
            <person name="Schwinn K."/>
            <person name="Catanach A."/>
            <person name="Fullerton C."/>
            <person name="Li D."/>
            <person name="Meiyalaghan S."/>
            <person name="Nieuwenhuizen N."/>
            <person name="Read N."/>
            <person name="Prakash R."/>
            <person name="Hunter D."/>
            <person name="Zhang H."/>
            <person name="Mckenzie M."/>
            <person name="Knabel M."/>
            <person name="Harris A."/>
            <person name="Allan A."/>
            <person name="Chen A."/>
            <person name="Janssen B."/>
            <person name="Plunkett B."/>
            <person name="Dwamena C."/>
            <person name="Voogd C."/>
            <person name="Leif D."/>
            <person name="Lafferty D."/>
            <person name="Souleyre E."/>
            <person name="Varkonyi-Gasic E."/>
            <person name="Gambi F."/>
            <person name="Hanley J."/>
            <person name="Yao J.-L."/>
            <person name="Cheung J."/>
            <person name="David K."/>
            <person name="Warren B."/>
            <person name="Marsh K."/>
            <person name="Snowden K."/>
            <person name="Lin-Wang K."/>
            <person name="Brian L."/>
            <person name="Martinez-Sanchez M."/>
            <person name="Wang M."/>
            <person name="Ileperuma N."/>
            <person name="Macnee N."/>
            <person name="Campin R."/>
            <person name="Mcatee P."/>
            <person name="Drummond R."/>
            <person name="Espley R."/>
            <person name="Ireland H."/>
            <person name="Wu R."/>
            <person name="Atkinson R."/>
            <person name="Karunairetnam S."/>
            <person name="Bulley S."/>
            <person name="Chunkath S."/>
            <person name="Hanley Z."/>
            <person name="Storey R."/>
            <person name="Thrimawithana A."/>
            <person name="Thomson S."/>
            <person name="David C."/>
            <person name="Testolin R."/>
        </authorList>
    </citation>
    <scope>NUCLEOTIDE SEQUENCE [LARGE SCALE GENOMIC DNA]</scope>
    <source>
        <strain evidence="9">cv. Red5</strain>
        <tissue evidence="8">Young leaf</tissue>
    </source>
</reference>
<dbReference type="STRING" id="1590841.A0A2R6P4K5"/>
<dbReference type="InParanoid" id="A0A2R6P4K5"/>
<gene>
    <name evidence="8" type="ORF">CEY00_Acc33196</name>
</gene>
<evidence type="ECO:0000256" key="5">
    <source>
        <dbReference type="PROSITE-ProRule" id="PRU01251"/>
    </source>
</evidence>
<proteinExistence type="inferred from homology"/>
<keyword evidence="4" id="KW-0804">Transcription</keyword>
<accession>A0A2R6P4K5</accession>
<evidence type="ECO:0000259" key="7">
    <source>
        <dbReference type="PROSITE" id="PS51903"/>
    </source>
</evidence>
<protein>
    <submittedName>
        <fullName evidence="8">Protein SMAX1-LIKE like</fullName>
    </submittedName>
</protein>
<dbReference type="Pfam" id="PF23569">
    <property type="entry name" value="NBD_SMAX1"/>
    <property type="match status" value="1"/>
</dbReference>
<dbReference type="InterPro" id="IPR051650">
    <property type="entry name" value="SL_signaling_regulator"/>
</dbReference>
<sequence>MRAGGACTVQQTLTTEAASVLKHSLGLARRRGHAQVTPLHVAATLLSPRASLLKRACLKSQQPQITPHHHSHPLQCRALELCFNVALNRLPTTPSPLLHAQQPSLSNALIAALKRAQAHQRRGSIEQQHQNQPLLAIKVELEQLILSILDDPSVSRVMREAGFSSTAVKNNLEDYSLPSSVFSSSVGGVYSSPSSPSPPETTPTQSFWQTHLLAYNSEPNPFFFSPQKRVPITESSAHKEDIKLVFEVLLGKKRKNTVIVGDSVSITERLVSEIMDKIDRKDVPDELKSVHFIKFLFSSVPLRFMKREEVEMNLADLKRKVDSSLTSGGGVGVIIYTGDLKWAVGEREISGYNPVDHLVSDIGRLICEWGNSSNTKKVWLMGTANYQTYMRCQMRQPSLEIQWSLQAISVPSGGLGLSLHATTPSANESRINLSQNPSQVFEIKPFCGKEDQDELTCCEECTSKYEKEVGLIKSESDHHKPLYISSCNTKEMDKGSTQLPHWLQSQPTEKEKNDLVELRRKWNRLCQSQHQGRHIHNHTSSFLFNNQNIYGKSHTFPSSSPCLATRNTLFPDTNPISFAHSTPKSSSLPRFRRQQSCHIEFSFSSNGNHKHQSLEPNLDSLKNTEEKEVKITLSLGNSNSQFFDTGKLGERKSEISKNLQENVPWQLETIPLIVEALIEYNPAKKGTNWLLIQGNDSIGKRRLARGIAESVFDSADLLLHLNMREKEGEISLCCKKLERALRDQEKLVVLVEDVDFADTQFLKFLSDGYETGKFGESGKNEGKSGQVIFIITKGDSSKDLNSVTQIKLEVSETIHSNKRKLETEWDLPNKAKSPRIDEKENTNSLGTHEKGNVKKEFTRQSSSNTLDLNMKANEEDNETEAKEGELSPISSDLTREMGNDYQTPHGILESIKNRFVFNRDSTRDDLMKEIILCNIKGSFEEVCGIEGDRGCLFGGVEKKLLEELLLGCGSFLNNHFKKWLKDVFQTSLQTVKFGGKEGVVSVRLYLGGKGESELDLEGGGFMGSSLPKKIQVSFMG</sequence>
<feature type="compositionally biased region" description="Basic and acidic residues" evidence="6">
    <location>
        <begin position="825"/>
        <end position="858"/>
    </location>
</feature>
<evidence type="ECO:0000313" key="8">
    <source>
        <dbReference type="EMBL" id="PSR85212.1"/>
    </source>
</evidence>
<dbReference type="Proteomes" id="UP000241394">
    <property type="component" value="Chromosome LG29"/>
</dbReference>
<evidence type="ECO:0000256" key="1">
    <source>
        <dbReference type="ARBA" id="ARBA00008675"/>
    </source>
</evidence>
<dbReference type="EMBL" id="NKQK01000029">
    <property type="protein sequence ID" value="PSR85212.1"/>
    <property type="molecule type" value="Genomic_DNA"/>
</dbReference>
<dbReference type="FunFam" id="1.10.1780.10:FF:000005">
    <property type="entry name" value="protein SUPPRESSOR OF MAX2 1"/>
    <property type="match status" value="1"/>
</dbReference>
<dbReference type="OrthoDB" id="1872342at2759"/>
<dbReference type="PANTHER" id="PTHR43572">
    <property type="entry name" value="CHAPERONE PROTEIN CLPD, CHLOROPLASTIC"/>
    <property type="match status" value="1"/>
</dbReference>
<feature type="region of interest" description="Disordered" evidence="6">
    <location>
        <begin position="825"/>
        <end position="901"/>
    </location>
</feature>
<keyword evidence="2 5" id="KW-0677">Repeat</keyword>
<dbReference type="PROSITE" id="PS51903">
    <property type="entry name" value="CLP_R"/>
    <property type="match status" value="1"/>
</dbReference>
<dbReference type="FunCoup" id="A0A2R6P4K5">
    <property type="interactions" value="859"/>
</dbReference>
<evidence type="ECO:0000256" key="4">
    <source>
        <dbReference type="ARBA" id="ARBA00023163"/>
    </source>
</evidence>
<dbReference type="OMA" id="CCEECTS"/>
<evidence type="ECO:0000256" key="2">
    <source>
        <dbReference type="ARBA" id="ARBA00022737"/>
    </source>
</evidence>
<organism evidence="8 9">
    <name type="scientific">Actinidia chinensis var. chinensis</name>
    <name type="common">Chinese soft-hair kiwi</name>
    <dbReference type="NCBI Taxonomy" id="1590841"/>
    <lineage>
        <taxon>Eukaryota</taxon>
        <taxon>Viridiplantae</taxon>
        <taxon>Streptophyta</taxon>
        <taxon>Embryophyta</taxon>
        <taxon>Tracheophyta</taxon>
        <taxon>Spermatophyta</taxon>
        <taxon>Magnoliopsida</taxon>
        <taxon>eudicotyledons</taxon>
        <taxon>Gunneridae</taxon>
        <taxon>Pentapetalae</taxon>
        <taxon>asterids</taxon>
        <taxon>Ericales</taxon>
        <taxon>Actinidiaceae</taxon>
        <taxon>Actinidia</taxon>
    </lineage>
</organism>